<comment type="catalytic activity">
    <reaction evidence="10 11">
        <text>DNA(n) + a 2'-deoxyribonucleoside 5'-triphosphate = DNA(n+1) + diphosphate</text>
        <dbReference type="Rhea" id="RHEA:22508"/>
        <dbReference type="Rhea" id="RHEA-COMP:17339"/>
        <dbReference type="Rhea" id="RHEA-COMP:17340"/>
        <dbReference type="ChEBI" id="CHEBI:33019"/>
        <dbReference type="ChEBI" id="CHEBI:61560"/>
        <dbReference type="ChEBI" id="CHEBI:173112"/>
        <dbReference type="EC" id="2.7.7.7"/>
    </reaction>
</comment>
<dbReference type="CDD" id="cd00009">
    <property type="entry name" value="AAA"/>
    <property type="match status" value="1"/>
</dbReference>
<dbReference type="InterPro" id="IPR008921">
    <property type="entry name" value="DNA_pol3_clamp-load_cplx_C"/>
</dbReference>
<sequence length="370" mass="40982">MSYEPLHHKYRPQTFAELVGQEAIAQTLTNALNTSRIAPAYLFTGPRGTGKTSSSRILAKSLNCLKCDRPTPTPCGQCETCRQITQGSAMDVIEIDAASNTGVDNIREIIERAQFAPVQCRYKVYVIDECHMLSVPAFNALLKTLEEPPPRVVFVLATTDPQRVLTTIISRCQRFDFRRIPLTAMVKHLTQIAQNEAISIAADALTLVAQIANGGLRDAESLLDQLSLLSGEITVEKVWDLVGAVPEQDLLKLIQSIRSNHIEAVITQCRHLMDRGREPLIVLQNLATFYLNLLLAKTSPQNSELVAVTAPTWQALCEEAKHWPLETILQGQQKLKDSEIQLKNTTQPRLWLEVTLLGLLPSALTPPPAP</sequence>
<organism evidence="13 14">
    <name type="scientific">Spirulina subsalsa FACHB-351</name>
    <dbReference type="NCBI Taxonomy" id="234711"/>
    <lineage>
        <taxon>Bacteria</taxon>
        <taxon>Bacillati</taxon>
        <taxon>Cyanobacteriota</taxon>
        <taxon>Cyanophyceae</taxon>
        <taxon>Spirulinales</taxon>
        <taxon>Spirulinaceae</taxon>
        <taxon>Spirulina</taxon>
    </lineage>
</organism>
<comment type="function">
    <text evidence="11">DNA polymerase III is a complex, multichain enzyme responsible for most of the replicative synthesis in bacteria. This DNA polymerase also exhibits 3' to 5' exonuclease activity.</text>
</comment>
<evidence type="ECO:0000256" key="11">
    <source>
        <dbReference type="RuleBase" id="RU364063"/>
    </source>
</evidence>
<evidence type="ECO:0000256" key="6">
    <source>
        <dbReference type="ARBA" id="ARBA00022741"/>
    </source>
</evidence>
<keyword evidence="6 11" id="KW-0547">Nucleotide-binding</keyword>
<evidence type="ECO:0000256" key="5">
    <source>
        <dbReference type="ARBA" id="ARBA00022723"/>
    </source>
</evidence>
<dbReference type="InterPro" id="IPR005790">
    <property type="entry name" value="DNA_polIII_delta"/>
</dbReference>
<dbReference type="PANTHER" id="PTHR11669:SF0">
    <property type="entry name" value="PROTEIN STICHEL-LIKE 2"/>
    <property type="match status" value="1"/>
</dbReference>
<dbReference type="SUPFAM" id="SSF52540">
    <property type="entry name" value="P-loop containing nucleoside triphosphate hydrolases"/>
    <property type="match status" value="1"/>
</dbReference>
<keyword evidence="14" id="KW-1185">Reference proteome</keyword>
<keyword evidence="3 11" id="KW-0548">Nucleotidyltransferase</keyword>
<dbReference type="NCBIfam" id="NF004046">
    <property type="entry name" value="PRK05563.1"/>
    <property type="match status" value="1"/>
</dbReference>
<keyword evidence="8 11" id="KW-0067">ATP-binding</keyword>
<dbReference type="Gene3D" id="3.40.50.300">
    <property type="entry name" value="P-loop containing nucleotide triphosphate hydrolases"/>
    <property type="match status" value="1"/>
</dbReference>
<dbReference type="NCBIfam" id="TIGR01128">
    <property type="entry name" value="holA"/>
    <property type="match status" value="1"/>
</dbReference>
<name>A0ABT3LBK6_9CYAN</name>
<dbReference type="InterPro" id="IPR012763">
    <property type="entry name" value="DNA_pol_III_sug/sutau_N"/>
</dbReference>
<dbReference type="PANTHER" id="PTHR11669">
    <property type="entry name" value="REPLICATION FACTOR C / DNA POLYMERASE III GAMMA-TAU SUBUNIT"/>
    <property type="match status" value="1"/>
</dbReference>
<comment type="caution">
    <text evidence="13">The sequence shown here is derived from an EMBL/GenBank/DDBJ whole genome shotgun (WGS) entry which is preliminary data.</text>
</comment>
<keyword evidence="2 11" id="KW-0808">Transferase</keyword>
<dbReference type="Proteomes" id="UP001526426">
    <property type="component" value="Unassembled WGS sequence"/>
</dbReference>
<dbReference type="RefSeq" id="WP_265266835.1">
    <property type="nucleotide sequence ID" value="NZ_JAIHOM010000200.1"/>
</dbReference>
<evidence type="ECO:0000256" key="10">
    <source>
        <dbReference type="ARBA" id="ARBA00049244"/>
    </source>
</evidence>
<reference evidence="13 14" key="1">
    <citation type="submission" date="2021-08" db="EMBL/GenBank/DDBJ databases">
        <title>Draft genome sequence of Spirulina subsalsa with high tolerance to salinity and hype-accumulation of phycocyanin.</title>
        <authorList>
            <person name="Pei H."/>
            <person name="Jiang L."/>
        </authorList>
    </citation>
    <scope>NUCLEOTIDE SEQUENCE [LARGE SCALE GENOMIC DNA]</scope>
    <source>
        <strain evidence="13 14">FACHB-351</strain>
    </source>
</reference>
<dbReference type="Pfam" id="PF13177">
    <property type="entry name" value="DNA_pol3_delta2"/>
    <property type="match status" value="1"/>
</dbReference>
<keyword evidence="9 11" id="KW-0239">DNA-directed DNA polymerase</keyword>
<dbReference type="InterPro" id="IPR003593">
    <property type="entry name" value="AAA+_ATPase"/>
</dbReference>
<dbReference type="EC" id="2.7.7.7" evidence="11"/>
<dbReference type="InterPro" id="IPR027417">
    <property type="entry name" value="P-loop_NTPase"/>
</dbReference>
<evidence type="ECO:0000256" key="9">
    <source>
        <dbReference type="ARBA" id="ARBA00022932"/>
    </source>
</evidence>
<keyword evidence="5" id="KW-0479">Metal-binding</keyword>
<dbReference type="Gene3D" id="1.20.272.10">
    <property type="match status" value="1"/>
</dbReference>
<dbReference type="Pfam" id="PF12169">
    <property type="entry name" value="DNA_pol3_gamma3"/>
    <property type="match status" value="1"/>
</dbReference>
<keyword evidence="4 11" id="KW-0235">DNA replication</keyword>
<evidence type="ECO:0000256" key="7">
    <source>
        <dbReference type="ARBA" id="ARBA00022833"/>
    </source>
</evidence>
<dbReference type="NCBIfam" id="TIGR02397">
    <property type="entry name" value="dnaX_nterm"/>
    <property type="match status" value="1"/>
</dbReference>
<evidence type="ECO:0000256" key="4">
    <source>
        <dbReference type="ARBA" id="ARBA00022705"/>
    </source>
</evidence>
<dbReference type="SUPFAM" id="SSF48019">
    <property type="entry name" value="post-AAA+ oligomerization domain-like"/>
    <property type="match status" value="1"/>
</dbReference>
<evidence type="ECO:0000313" key="13">
    <source>
        <dbReference type="EMBL" id="MCW6038894.1"/>
    </source>
</evidence>
<dbReference type="Gene3D" id="1.10.8.60">
    <property type="match status" value="1"/>
</dbReference>
<evidence type="ECO:0000259" key="12">
    <source>
        <dbReference type="SMART" id="SM00382"/>
    </source>
</evidence>
<comment type="similarity">
    <text evidence="1 11">Belongs to the DnaX/STICHEL family.</text>
</comment>
<dbReference type="InterPro" id="IPR022754">
    <property type="entry name" value="DNA_pol_III_gamma-3"/>
</dbReference>
<protein>
    <recommendedName>
        <fullName evidence="11">DNA polymerase III subunit gamma/tau</fullName>
        <ecNumber evidence="11">2.7.7.7</ecNumber>
    </recommendedName>
</protein>
<dbReference type="Pfam" id="PF22608">
    <property type="entry name" value="DNAX_ATPase_lid"/>
    <property type="match status" value="1"/>
</dbReference>
<comment type="subunit">
    <text evidence="11">DNA polymerase III contains a core (composed of alpha, epsilon and theta chains) that associates with a tau subunit. This core dimerizes to form the POLIII' complex. PolIII' associates with the gamma complex (composed of gamma, delta, delta', psi and chi chains) and with the beta chain to form the complete DNA polymerase III complex.</text>
</comment>
<gene>
    <name evidence="11" type="primary">dnaX</name>
    <name evidence="13" type="ORF">K4A83_21900</name>
</gene>
<evidence type="ECO:0000256" key="3">
    <source>
        <dbReference type="ARBA" id="ARBA00022695"/>
    </source>
</evidence>
<accession>A0ABT3LBK6</accession>
<dbReference type="EMBL" id="JAIHOM010000200">
    <property type="protein sequence ID" value="MCW6038894.1"/>
    <property type="molecule type" value="Genomic_DNA"/>
</dbReference>
<dbReference type="GO" id="GO:0003887">
    <property type="term" value="F:DNA-directed DNA polymerase activity"/>
    <property type="evidence" value="ECO:0007669"/>
    <property type="project" value="UniProtKB-EC"/>
</dbReference>
<evidence type="ECO:0000256" key="8">
    <source>
        <dbReference type="ARBA" id="ARBA00022840"/>
    </source>
</evidence>
<evidence type="ECO:0000256" key="1">
    <source>
        <dbReference type="ARBA" id="ARBA00006360"/>
    </source>
</evidence>
<proteinExistence type="inferred from homology"/>
<feature type="non-terminal residue" evidence="13">
    <location>
        <position position="370"/>
    </location>
</feature>
<keyword evidence="7" id="KW-0862">Zinc</keyword>
<evidence type="ECO:0000256" key="2">
    <source>
        <dbReference type="ARBA" id="ARBA00022679"/>
    </source>
</evidence>
<dbReference type="InterPro" id="IPR045085">
    <property type="entry name" value="HLD_clamp_pol_III_gamma_tau"/>
</dbReference>
<dbReference type="InterPro" id="IPR050238">
    <property type="entry name" value="DNA_Rep/Repair_Clamp_Loader"/>
</dbReference>
<evidence type="ECO:0000313" key="14">
    <source>
        <dbReference type="Proteomes" id="UP001526426"/>
    </source>
</evidence>
<dbReference type="SMART" id="SM00382">
    <property type="entry name" value="AAA"/>
    <property type="match status" value="1"/>
</dbReference>
<dbReference type="NCBIfam" id="NF011510">
    <property type="entry name" value="PRK14948.1"/>
    <property type="match status" value="1"/>
</dbReference>
<feature type="domain" description="AAA+ ATPase" evidence="12">
    <location>
        <begin position="37"/>
        <end position="181"/>
    </location>
</feature>